<dbReference type="HOGENOM" id="CLU_1586564_0_0_1"/>
<dbReference type="GO" id="GO:0022857">
    <property type="term" value="F:transmembrane transporter activity"/>
    <property type="evidence" value="ECO:0007669"/>
    <property type="project" value="InterPro"/>
</dbReference>
<dbReference type="InterPro" id="IPR002293">
    <property type="entry name" value="AA/rel_permease1"/>
</dbReference>
<dbReference type="Pfam" id="PF13520">
    <property type="entry name" value="AA_permease_2"/>
    <property type="match status" value="1"/>
</dbReference>
<reference evidence="7" key="2">
    <citation type="submission" date="2012-05" db="EMBL/GenBank/DDBJ databases">
        <title>Annotation of the Genome Sequence of Fusarium oxysporum f. sp. melonis 26406.</title>
        <authorList>
            <consortium name="The Broad Institute Genomics Platform"/>
            <person name="Ma L.-J."/>
            <person name="Corby-Kistler H."/>
            <person name="Broz K."/>
            <person name="Gale L.R."/>
            <person name="Jonkers W."/>
            <person name="O'Donnell K."/>
            <person name="Ploetz R."/>
            <person name="Steinberg C."/>
            <person name="Schwartz D.C."/>
            <person name="VanEtten H."/>
            <person name="Zhou S."/>
            <person name="Young S.K."/>
            <person name="Zeng Q."/>
            <person name="Gargeya S."/>
            <person name="Fitzgerald M."/>
            <person name="Abouelleil A."/>
            <person name="Alvarado L."/>
            <person name="Chapman S.B."/>
            <person name="Gainer-Dewar J."/>
            <person name="Goldberg J."/>
            <person name="Griggs A."/>
            <person name="Gujja S."/>
            <person name="Hansen M."/>
            <person name="Howarth C."/>
            <person name="Imamovic A."/>
            <person name="Ireland A."/>
            <person name="Larimer J."/>
            <person name="McCowan C."/>
            <person name="Murphy C."/>
            <person name="Pearson M."/>
            <person name="Poon T.W."/>
            <person name="Priest M."/>
            <person name="Roberts A."/>
            <person name="Saif S."/>
            <person name="Shea T."/>
            <person name="Sykes S."/>
            <person name="Wortman J."/>
            <person name="Nusbaum C."/>
            <person name="Birren B."/>
        </authorList>
    </citation>
    <scope>NUCLEOTIDE SEQUENCE</scope>
    <source>
        <strain evidence="7">26406</strain>
    </source>
</reference>
<evidence type="ECO:0000256" key="5">
    <source>
        <dbReference type="ARBA" id="ARBA00023136"/>
    </source>
</evidence>
<evidence type="ECO:0000256" key="1">
    <source>
        <dbReference type="ARBA" id="ARBA00004141"/>
    </source>
</evidence>
<dbReference type="AlphaFoldDB" id="X0AGX8"/>
<dbReference type="PANTHER" id="PTHR45649">
    <property type="entry name" value="AMINO-ACID PERMEASE BAT1"/>
    <property type="match status" value="1"/>
</dbReference>
<keyword evidence="4 6" id="KW-1133">Transmembrane helix</keyword>
<gene>
    <name evidence="7" type="ORF">FOMG_06015</name>
</gene>
<evidence type="ECO:0000256" key="2">
    <source>
        <dbReference type="ARBA" id="ARBA00022448"/>
    </source>
</evidence>
<sequence>MAFLASLINANYSFGLIDSAIHLTKDIKNPENNIPKALFFTVGIGFATAWPLVILLMYCLTDFDDVVNAANGVPLLELFYIAFSRSKAGAVVMMSGLTVCWTSATMALYAYQSKICWAFGKDNGLPVSKIWSRVHPIMEVPAHTLMLCSVLVSILSALCIASSTAFNR</sequence>
<feature type="transmembrane region" description="Helical" evidence="6">
    <location>
        <begin position="90"/>
        <end position="111"/>
    </location>
</feature>
<evidence type="ECO:0000256" key="6">
    <source>
        <dbReference type="SAM" id="Phobius"/>
    </source>
</evidence>
<protein>
    <recommendedName>
        <fullName evidence="8">Choline transport protein</fullName>
    </recommendedName>
</protein>
<accession>X0AGX8</accession>
<organism evidence="7">
    <name type="scientific">Fusarium oxysporum f. sp. melonis 26406</name>
    <dbReference type="NCBI Taxonomy" id="1089452"/>
    <lineage>
        <taxon>Eukaryota</taxon>
        <taxon>Fungi</taxon>
        <taxon>Dikarya</taxon>
        <taxon>Ascomycota</taxon>
        <taxon>Pezizomycotina</taxon>
        <taxon>Sordariomycetes</taxon>
        <taxon>Hypocreomycetidae</taxon>
        <taxon>Hypocreales</taxon>
        <taxon>Nectriaceae</taxon>
        <taxon>Fusarium</taxon>
        <taxon>Fusarium oxysporum species complex</taxon>
    </lineage>
</organism>
<dbReference type="Gene3D" id="1.20.1740.10">
    <property type="entry name" value="Amino acid/polyamine transporter I"/>
    <property type="match status" value="1"/>
</dbReference>
<feature type="transmembrane region" description="Helical" evidence="6">
    <location>
        <begin position="144"/>
        <end position="166"/>
    </location>
</feature>
<proteinExistence type="predicted"/>
<dbReference type="Proteomes" id="UP000030703">
    <property type="component" value="Unassembled WGS sequence"/>
</dbReference>
<dbReference type="PANTHER" id="PTHR45649:SF7">
    <property type="entry name" value="CHOLINE TRANSPORT PROTEIN"/>
    <property type="match status" value="1"/>
</dbReference>
<reference evidence="7" key="1">
    <citation type="submission" date="2012-04" db="EMBL/GenBank/DDBJ databases">
        <title>The Genome Sequence of Fusarium oxysporum melonis.</title>
        <authorList>
            <consortium name="The Broad Institute Genome Sequencing Platform"/>
            <person name="Ma L.-J."/>
            <person name="Gale L.R."/>
            <person name="Schwartz D.C."/>
            <person name="Zhou S."/>
            <person name="Corby-Kistler H."/>
            <person name="Young S.K."/>
            <person name="Zeng Q."/>
            <person name="Gargeya S."/>
            <person name="Fitzgerald M."/>
            <person name="Haas B."/>
            <person name="Abouelleil A."/>
            <person name="Alvarado L."/>
            <person name="Arachchi H.M."/>
            <person name="Berlin A."/>
            <person name="Brown A."/>
            <person name="Chapman S.B."/>
            <person name="Chen Z."/>
            <person name="Dunbar C."/>
            <person name="Freedman E."/>
            <person name="Gearin G."/>
            <person name="Goldberg J."/>
            <person name="Griggs A."/>
            <person name="Gujja S."/>
            <person name="Heiman D."/>
            <person name="Howarth C."/>
            <person name="Larson L."/>
            <person name="Lui A."/>
            <person name="MacDonald P.J.P."/>
            <person name="Montmayeur A."/>
            <person name="Murphy C."/>
            <person name="Neiman D."/>
            <person name="Pearson M."/>
            <person name="Priest M."/>
            <person name="Roberts A."/>
            <person name="Saif S."/>
            <person name="Shea T."/>
            <person name="Shenoy N."/>
            <person name="Sisk P."/>
            <person name="Stolte C."/>
            <person name="Sykes S."/>
            <person name="Wortman J."/>
            <person name="Nusbaum C."/>
            <person name="Birren B."/>
        </authorList>
    </citation>
    <scope>NUCLEOTIDE SEQUENCE</scope>
    <source>
        <strain evidence="7">26406</strain>
    </source>
</reference>
<feature type="transmembrane region" description="Helical" evidence="6">
    <location>
        <begin position="37"/>
        <end position="60"/>
    </location>
</feature>
<name>X0AGX8_FUSOX</name>
<dbReference type="GO" id="GO:0016020">
    <property type="term" value="C:membrane"/>
    <property type="evidence" value="ECO:0007669"/>
    <property type="project" value="UniProtKB-SubCell"/>
</dbReference>
<evidence type="ECO:0000256" key="4">
    <source>
        <dbReference type="ARBA" id="ARBA00022989"/>
    </source>
</evidence>
<dbReference type="VEuPathDB" id="FungiDB:FOMG_06015"/>
<keyword evidence="3 6" id="KW-0812">Transmembrane</keyword>
<dbReference type="EMBL" id="JH659331">
    <property type="protein sequence ID" value="EXK43399.1"/>
    <property type="molecule type" value="Genomic_DNA"/>
</dbReference>
<evidence type="ECO:0008006" key="8">
    <source>
        <dbReference type="Google" id="ProtNLM"/>
    </source>
</evidence>
<comment type="subcellular location">
    <subcellularLocation>
        <location evidence="1">Membrane</location>
        <topology evidence="1">Multi-pass membrane protein</topology>
    </subcellularLocation>
</comment>
<keyword evidence="2" id="KW-0813">Transport</keyword>
<evidence type="ECO:0000256" key="3">
    <source>
        <dbReference type="ARBA" id="ARBA00022692"/>
    </source>
</evidence>
<keyword evidence="5 6" id="KW-0472">Membrane</keyword>
<evidence type="ECO:0000313" key="7">
    <source>
        <dbReference type="EMBL" id="EXK43399.1"/>
    </source>
</evidence>